<evidence type="ECO:0000313" key="1">
    <source>
        <dbReference type="EMBL" id="WQF75350.1"/>
    </source>
</evidence>
<name>A0AAX4HWL8_9PEZI</name>
<dbReference type="KEGG" id="cdet:87936867"/>
<dbReference type="Proteomes" id="UP001322277">
    <property type="component" value="Chromosome 1"/>
</dbReference>
<dbReference type="RefSeq" id="XP_062772574.1">
    <property type="nucleotide sequence ID" value="XM_062916523.1"/>
</dbReference>
<protein>
    <submittedName>
        <fullName evidence="1">Uncharacterized protein</fullName>
    </submittedName>
</protein>
<proteinExistence type="predicted"/>
<dbReference type="EMBL" id="CP137305">
    <property type="protein sequence ID" value="WQF75350.1"/>
    <property type="molecule type" value="Genomic_DNA"/>
</dbReference>
<keyword evidence="2" id="KW-1185">Reference proteome</keyword>
<dbReference type="AlphaFoldDB" id="A0AAX4HWL8"/>
<organism evidence="1 2">
    <name type="scientific">Colletotrichum destructivum</name>
    <dbReference type="NCBI Taxonomy" id="34406"/>
    <lineage>
        <taxon>Eukaryota</taxon>
        <taxon>Fungi</taxon>
        <taxon>Dikarya</taxon>
        <taxon>Ascomycota</taxon>
        <taxon>Pezizomycotina</taxon>
        <taxon>Sordariomycetes</taxon>
        <taxon>Hypocreomycetidae</taxon>
        <taxon>Glomerellales</taxon>
        <taxon>Glomerellaceae</taxon>
        <taxon>Colletotrichum</taxon>
        <taxon>Colletotrichum destructivum species complex</taxon>
    </lineage>
</organism>
<gene>
    <name evidence="1" type="ORF">CDEST_00364</name>
</gene>
<reference evidence="2" key="1">
    <citation type="journal article" date="2023" name="bioRxiv">
        <title>Complete genome of the Medicago anthracnose fungus, Colletotrichum destructivum, reveals a mini-chromosome-like region within a core chromosome.</title>
        <authorList>
            <person name="Lapalu N."/>
            <person name="Simon A."/>
            <person name="Lu A."/>
            <person name="Plaumann P.-L."/>
            <person name="Amselem J."/>
            <person name="Pigne S."/>
            <person name="Auger A."/>
            <person name="Koch C."/>
            <person name="Dallery J.-F."/>
            <person name="O'Connell R.J."/>
        </authorList>
    </citation>
    <scope>NUCLEOTIDE SEQUENCE [LARGE SCALE GENOMIC DNA]</scope>
    <source>
        <strain evidence="2">CBS 520.97</strain>
    </source>
</reference>
<dbReference type="GeneID" id="87936867"/>
<sequence>MIHDVTEAGHLDFLDDRGAEFVGLAYEFPYIGRNVEFRGYKVSDAPRKKPEPWGSFSSVAYEYARAARW</sequence>
<evidence type="ECO:0000313" key="2">
    <source>
        <dbReference type="Proteomes" id="UP001322277"/>
    </source>
</evidence>
<accession>A0AAX4HWL8</accession>